<accession>A0AAD7MJQ6</accession>
<organism evidence="1 2">
    <name type="scientific">Mycena metata</name>
    <dbReference type="NCBI Taxonomy" id="1033252"/>
    <lineage>
        <taxon>Eukaryota</taxon>
        <taxon>Fungi</taxon>
        <taxon>Dikarya</taxon>
        <taxon>Basidiomycota</taxon>
        <taxon>Agaricomycotina</taxon>
        <taxon>Agaricomycetes</taxon>
        <taxon>Agaricomycetidae</taxon>
        <taxon>Agaricales</taxon>
        <taxon>Marasmiineae</taxon>
        <taxon>Mycenaceae</taxon>
        <taxon>Mycena</taxon>
    </lineage>
</organism>
<dbReference type="Proteomes" id="UP001215598">
    <property type="component" value="Unassembled WGS sequence"/>
</dbReference>
<evidence type="ECO:0000313" key="1">
    <source>
        <dbReference type="EMBL" id="KAJ7720437.1"/>
    </source>
</evidence>
<sequence length="299" mass="31547">MCVLHPGTTFSSCAPSFSGTYTPAFPLLLTRALTYSAPHRSHACAYISSRKHAAAVGEAANAHNAESKGYTVTRVLVGRGCLVKNLEFRVCVMPTPTYAYASSNRAADAAEAGNAHNEDAGSVRRVHPHRRNAGYTRDLRSRGTPAIEYTRHTQRAGTLSHGGRAGVPAVESTQRDCCCICAAVPFAPRRRRHACAHSISTISPSSSSPPVFPLSSHTSSFPLPPWPPSLSPLPPSCTPAHNTRAAEWSTMCSCRALPVRVQSPRAHMPAGGCAGSSLCVACILAPCCALSSPSHPIPS</sequence>
<name>A0AAD7MJQ6_9AGAR</name>
<protein>
    <submittedName>
        <fullName evidence="1">Uncharacterized protein</fullName>
    </submittedName>
</protein>
<keyword evidence="2" id="KW-1185">Reference proteome</keyword>
<proteinExistence type="predicted"/>
<dbReference type="EMBL" id="JARKIB010000240">
    <property type="protein sequence ID" value="KAJ7720437.1"/>
    <property type="molecule type" value="Genomic_DNA"/>
</dbReference>
<gene>
    <name evidence="1" type="ORF">B0H16DRAFT_389416</name>
</gene>
<reference evidence="1" key="1">
    <citation type="submission" date="2023-03" db="EMBL/GenBank/DDBJ databases">
        <title>Massive genome expansion in bonnet fungi (Mycena s.s.) driven by repeated elements and novel gene families across ecological guilds.</title>
        <authorList>
            <consortium name="Lawrence Berkeley National Laboratory"/>
            <person name="Harder C.B."/>
            <person name="Miyauchi S."/>
            <person name="Viragh M."/>
            <person name="Kuo A."/>
            <person name="Thoen E."/>
            <person name="Andreopoulos B."/>
            <person name="Lu D."/>
            <person name="Skrede I."/>
            <person name="Drula E."/>
            <person name="Henrissat B."/>
            <person name="Morin E."/>
            <person name="Kohler A."/>
            <person name="Barry K."/>
            <person name="LaButti K."/>
            <person name="Morin E."/>
            <person name="Salamov A."/>
            <person name="Lipzen A."/>
            <person name="Mereny Z."/>
            <person name="Hegedus B."/>
            <person name="Baldrian P."/>
            <person name="Stursova M."/>
            <person name="Weitz H."/>
            <person name="Taylor A."/>
            <person name="Grigoriev I.V."/>
            <person name="Nagy L.G."/>
            <person name="Martin F."/>
            <person name="Kauserud H."/>
        </authorList>
    </citation>
    <scope>NUCLEOTIDE SEQUENCE</scope>
    <source>
        <strain evidence="1">CBHHK182m</strain>
    </source>
</reference>
<evidence type="ECO:0000313" key="2">
    <source>
        <dbReference type="Proteomes" id="UP001215598"/>
    </source>
</evidence>
<comment type="caution">
    <text evidence="1">The sequence shown here is derived from an EMBL/GenBank/DDBJ whole genome shotgun (WGS) entry which is preliminary data.</text>
</comment>
<dbReference type="AlphaFoldDB" id="A0AAD7MJQ6"/>